<dbReference type="RefSeq" id="WP_245732806.1">
    <property type="nucleotide sequence ID" value="NZ_FOHJ01000006.1"/>
</dbReference>
<protein>
    <submittedName>
        <fullName evidence="2">Conserved membrane protein YqhR</fullName>
    </submittedName>
</protein>
<keyword evidence="3" id="KW-1185">Reference proteome</keyword>
<keyword evidence="1" id="KW-0812">Transmembrane</keyword>
<proteinExistence type="predicted"/>
<name>A0A1I0FVS6_9BACI</name>
<keyword evidence="1" id="KW-1133">Transmembrane helix</keyword>
<feature type="transmembrane region" description="Helical" evidence="1">
    <location>
        <begin position="62"/>
        <end position="88"/>
    </location>
</feature>
<dbReference type="AlphaFoldDB" id="A0A1I0FVS6"/>
<feature type="transmembrane region" description="Helical" evidence="1">
    <location>
        <begin position="100"/>
        <end position="121"/>
    </location>
</feature>
<feature type="transmembrane region" description="Helical" evidence="1">
    <location>
        <begin position="21"/>
        <end position="42"/>
    </location>
</feature>
<dbReference type="Pfam" id="PF11085">
    <property type="entry name" value="YqhR"/>
    <property type="match status" value="1"/>
</dbReference>
<accession>A0A1I0FVS6</accession>
<sequence length="173" mass="19947">MKKEKLEQNEHEKPMSLLQKALLTGFIGGIFWGLLGSLAYYFHFSEISHATFTLRSFWQANWTAGLTGEMVSVLLIGVFSILIAYIYYLLFKKREGMIPGILYGIAIWFIFMYFFNPMFVAVPSIADMNIDTVITTICLLILYGTFIGYSISFEYKSLEDMKQQRKENHSQNA</sequence>
<dbReference type="EMBL" id="FOHJ01000006">
    <property type="protein sequence ID" value="SET61578.1"/>
    <property type="molecule type" value="Genomic_DNA"/>
</dbReference>
<evidence type="ECO:0000313" key="3">
    <source>
        <dbReference type="Proteomes" id="UP000199095"/>
    </source>
</evidence>
<keyword evidence="1" id="KW-0472">Membrane</keyword>
<dbReference type="STRING" id="237682.SAMN05421676_10681"/>
<gene>
    <name evidence="2" type="ORF">SAMN05421676_10681</name>
</gene>
<dbReference type="InterPro" id="IPR024563">
    <property type="entry name" value="YqhR"/>
</dbReference>
<evidence type="ECO:0000313" key="2">
    <source>
        <dbReference type="EMBL" id="SET61578.1"/>
    </source>
</evidence>
<organism evidence="2 3">
    <name type="scientific">Salinibacillus kushneri</name>
    <dbReference type="NCBI Taxonomy" id="237682"/>
    <lineage>
        <taxon>Bacteria</taxon>
        <taxon>Bacillati</taxon>
        <taxon>Bacillota</taxon>
        <taxon>Bacilli</taxon>
        <taxon>Bacillales</taxon>
        <taxon>Bacillaceae</taxon>
        <taxon>Salinibacillus</taxon>
    </lineage>
</organism>
<dbReference type="Proteomes" id="UP000199095">
    <property type="component" value="Unassembled WGS sequence"/>
</dbReference>
<reference evidence="3" key="1">
    <citation type="submission" date="2016-10" db="EMBL/GenBank/DDBJ databases">
        <authorList>
            <person name="Varghese N."/>
            <person name="Submissions S."/>
        </authorList>
    </citation>
    <scope>NUCLEOTIDE SEQUENCE [LARGE SCALE GENOMIC DNA]</scope>
    <source>
        <strain evidence="3">CGMCC 1.3566</strain>
    </source>
</reference>
<feature type="transmembrane region" description="Helical" evidence="1">
    <location>
        <begin position="133"/>
        <end position="155"/>
    </location>
</feature>
<evidence type="ECO:0000256" key="1">
    <source>
        <dbReference type="SAM" id="Phobius"/>
    </source>
</evidence>